<sequence length="96" mass="11104">MRASPPRAYQGRHSRSYRSTPFPSNLGGSFTEAPYNRPLRSPRATPPLRRSHFRFYDPTLQTDDERRKLFDRANSHRIFALTTGCIATRPNLLVVE</sequence>
<proteinExistence type="predicted"/>
<comment type="caution">
    <text evidence="2">The sequence shown here is derived from an EMBL/GenBank/DDBJ whole genome shotgun (WGS) entry which is preliminary data.</text>
</comment>
<organism evidence="2 3">
    <name type="scientific">Araneus ventricosus</name>
    <name type="common">Orbweaver spider</name>
    <name type="synonym">Epeira ventricosa</name>
    <dbReference type="NCBI Taxonomy" id="182803"/>
    <lineage>
        <taxon>Eukaryota</taxon>
        <taxon>Metazoa</taxon>
        <taxon>Ecdysozoa</taxon>
        <taxon>Arthropoda</taxon>
        <taxon>Chelicerata</taxon>
        <taxon>Arachnida</taxon>
        <taxon>Araneae</taxon>
        <taxon>Araneomorphae</taxon>
        <taxon>Entelegynae</taxon>
        <taxon>Araneoidea</taxon>
        <taxon>Araneidae</taxon>
        <taxon>Araneus</taxon>
    </lineage>
</organism>
<gene>
    <name evidence="2" type="ORF">AVEN_254934_1</name>
</gene>
<accession>A0A4Y2K4B3</accession>
<name>A0A4Y2K4B3_ARAVE</name>
<protein>
    <submittedName>
        <fullName evidence="2">Uncharacterized protein</fullName>
    </submittedName>
</protein>
<reference evidence="2 3" key="1">
    <citation type="journal article" date="2019" name="Sci. Rep.">
        <title>Orb-weaving spider Araneus ventricosus genome elucidates the spidroin gene catalogue.</title>
        <authorList>
            <person name="Kono N."/>
            <person name="Nakamura H."/>
            <person name="Ohtoshi R."/>
            <person name="Moran D.A.P."/>
            <person name="Shinohara A."/>
            <person name="Yoshida Y."/>
            <person name="Fujiwara M."/>
            <person name="Mori M."/>
            <person name="Tomita M."/>
            <person name="Arakawa K."/>
        </authorList>
    </citation>
    <scope>NUCLEOTIDE SEQUENCE [LARGE SCALE GENOMIC DNA]</scope>
</reference>
<feature type="compositionally biased region" description="Polar residues" evidence="1">
    <location>
        <begin position="17"/>
        <end position="28"/>
    </location>
</feature>
<evidence type="ECO:0000313" key="2">
    <source>
        <dbReference type="EMBL" id="GBM97250.1"/>
    </source>
</evidence>
<dbReference type="EMBL" id="BGPR01004217">
    <property type="protein sequence ID" value="GBM97250.1"/>
    <property type="molecule type" value="Genomic_DNA"/>
</dbReference>
<dbReference type="AlphaFoldDB" id="A0A4Y2K4B3"/>
<keyword evidence="3" id="KW-1185">Reference proteome</keyword>
<dbReference type="Proteomes" id="UP000499080">
    <property type="component" value="Unassembled WGS sequence"/>
</dbReference>
<evidence type="ECO:0000313" key="3">
    <source>
        <dbReference type="Proteomes" id="UP000499080"/>
    </source>
</evidence>
<feature type="region of interest" description="Disordered" evidence="1">
    <location>
        <begin position="1"/>
        <end position="53"/>
    </location>
</feature>
<evidence type="ECO:0000256" key="1">
    <source>
        <dbReference type="SAM" id="MobiDB-lite"/>
    </source>
</evidence>